<sequence length="102" mass="11380">MKLKKEASAGTMDSCDINIRLENNPLGTTNEIHLKSIVEKQYGDHIRNLISQVIDKYGLESVVVNAVDRGALDCTIKARVESAIQRGLDQAHTLEWSVVHHE</sequence>
<dbReference type="InterPro" id="IPR023439">
    <property type="entry name" value="Mal_deCO2ase/Cit_lyase_ACP"/>
</dbReference>
<dbReference type="NCBIfam" id="NF009726">
    <property type="entry name" value="PRK13253.1"/>
    <property type="match status" value="1"/>
</dbReference>
<dbReference type="EMBL" id="JADKNH010000014">
    <property type="protein sequence ID" value="MBF4695293.1"/>
    <property type="molecule type" value="Genomic_DNA"/>
</dbReference>
<accession>A0ABR9ZXU3</accession>
<protein>
    <submittedName>
        <fullName evidence="4">Citrate lyase acyl carrier protein</fullName>
        <ecNumber evidence="4">4.1.3.6</ecNumber>
    </submittedName>
</protein>
<comment type="caution">
    <text evidence="4">The sequence shown here is derived from an EMBL/GenBank/DDBJ whole genome shotgun (WGS) entry which is preliminary data.</text>
</comment>
<evidence type="ECO:0000313" key="4">
    <source>
        <dbReference type="EMBL" id="MBF4695293.1"/>
    </source>
</evidence>
<dbReference type="InterPro" id="IPR006495">
    <property type="entry name" value="CitD"/>
</dbReference>
<keyword evidence="5" id="KW-1185">Reference proteome</keyword>
<keyword evidence="3" id="KW-0597">Phosphoprotein</keyword>
<evidence type="ECO:0000313" key="5">
    <source>
        <dbReference type="Proteomes" id="UP000614200"/>
    </source>
</evidence>
<dbReference type="Pfam" id="PF06857">
    <property type="entry name" value="ACP"/>
    <property type="match status" value="1"/>
</dbReference>
<dbReference type="NCBIfam" id="TIGR01608">
    <property type="entry name" value="citD"/>
    <property type="match status" value="1"/>
</dbReference>
<dbReference type="RefSeq" id="WP_194703530.1">
    <property type="nucleotide sequence ID" value="NZ_JADKNH010000014.1"/>
</dbReference>
<dbReference type="GO" id="GO:0008815">
    <property type="term" value="F:citrate (pro-3S)-lyase activity"/>
    <property type="evidence" value="ECO:0007669"/>
    <property type="project" value="UniProtKB-EC"/>
</dbReference>
<dbReference type="Proteomes" id="UP000614200">
    <property type="component" value="Unassembled WGS sequence"/>
</dbReference>
<evidence type="ECO:0000256" key="1">
    <source>
        <dbReference type="ARBA" id="ARBA00004496"/>
    </source>
</evidence>
<reference evidence="4 5" key="1">
    <citation type="submission" date="2020-11" db="EMBL/GenBank/DDBJ databases">
        <title>Fusibacter basophilias sp. nov.</title>
        <authorList>
            <person name="Qiu D."/>
        </authorList>
    </citation>
    <scope>NUCLEOTIDE SEQUENCE [LARGE SCALE GENOMIC DNA]</scope>
    <source>
        <strain evidence="4 5">Q10-2</strain>
    </source>
</reference>
<dbReference type="PIRSF" id="PIRSF002736">
    <property type="entry name" value="Citrt_lyas_gamma"/>
    <property type="match status" value="1"/>
</dbReference>
<keyword evidence="4" id="KW-0456">Lyase</keyword>
<name>A0ABR9ZXU3_9FIRM</name>
<keyword evidence="2" id="KW-0963">Cytoplasm</keyword>
<dbReference type="EC" id="4.1.3.6" evidence="4"/>
<gene>
    <name evidence="4" type="primary">citD</name>
    <name evidence="4" type="ORF">ISU02_19545</name>
</gene>
<organism evidence="4 5">
    <name type="scientific">Fusibacter ferrireducens</name>
    <dbReference type="NCBI Taxonomy" id="2785058"/>
    <lineage>
        <taxon>Bacteria</taxon>
        <taxon>Bacillati</taxon>
        <taxon>Bacillota</taxon>
        <taxon>Clostridia</taxon>
        <taxon>Eubacteriales</taxon>
        <taxon>Eubacteriales Family XII. Incertae Sedis</taxon>
        <taxon>Fusibacter</taxon>
    </lineage>
</organism>
<comment type="subcellular location">
    <subcellularLocation>
        <location evidence="1">Cytoplasm</location>
    </subcellularLocation>
</comment>
<evidence type="ECO:0000256" key="2">
    <source>
        <dbReference type="ARBA" id="ARBA00022490"/>
    </source>
</evidence>
<proteinExistence type="predicted"/>
<evidence type="ECO:0000256" key="3">
    <source>
        <dbReference type="ARBA" id="ARBA00022553"/>
    </source>
</evidence>